<dbReference type="STRING" id="1121442.SAMN02745702_00845"/>
<feature type="signal peptide" evidence="1">
    <location>
        <begin position="1"/>
        <end position="28"/>
    </location>
</feature>
<keyword evidence="1" id="KW-0732">Signal</keyword>
<dbReference type="EMBL" id="FUYA01000002">
    <property type="protein sequence ID" value="SKA67535.1"/>
    <property type="molecule type" value="Genomic_DNA"/>
</dbReference>
<organism evidence="2 3">
    <name type="scientific">Desulfobaculum bizertense DSM 18034</name>
    <dbReference type="NCBI Taxonomy" id="1121442"/>
    <lineage>
        <taxon>Bacteria</taxon>
        <taxon>Pseudomonadati</taxon>
        <taxon>Thermodesulfobacteriota</taxon>
        <taxon>Desulfovibrionia</taxon>
        <taxon>Desulfovibrionales</taxon>
        <taxon>Desulfovibrionaceae</taxon>
        <taxon>Desulfobaculum</taxon>
    </lineage>
</organism>
<dbReference type="RefSeq" id="WP_200803622.1">
    <property type="nucleotide sequence ID" value="NZ_FUYA01000002.1"/>
</dbReference>
<evidence type="ECO:0000313" key="3">
    <source>
        <dbReference type="Proteomes" id="UP000189733"/>
    </source>
</evidence>
<feature type="chain" id="PRO_5012549609" evidence="1">
    <location>
        <begin position="29"/>
        <end position="561"/>
    </location>
</feature>
<dbReference type="InterPro" id="IPR008948">
    <property type="entry name" value="L-Aspartase-like"/>
</dbReference>
<proteinExistence type="predicted"/>
<reference evidence="2 3" key="1">
    <citation type="submission" date="2017-02" db="EMBL/GenBank/DDBJ databases">
        <authorList>
            <person name="Peterson S.W."/>
        </authorList>
    </citation>
    <scope>NUCLEOTIDE SEQUENCE [LARGE SCALE GENOMIC DNA]</scope>
    <source>
        <strain evidence="2 3">DSM 18034</strain>
    </source>
</reference>
<dbReference type="SUPFAM" id="SSF48557">
    <property type="entry name" value="L-aspartase-like"/>
    <property type="match status" value="1"/>
</dbReference>
<accession>A0A1T4VRQ5</accession>
<dbReference type="GO" id="GO:0016841">
    <property type="term" value="F:ammonia-lyase activity"/>
    <property type="evidence" value="ECO:0007669"/>
    <property type="project" value="UniProtKB-ARBA"/>
</dbReference>
<gene>
    <name evidence="2" type="ORF">SAMN02745702_00845</name>
</gene>
<keyword evidence="2" id="KW-0456">Lyase</keyword>
<dbReference type="AlphaFoldDB" id="A0A1T4VRQ5"/>
<evidence type="ECO:0000313" key="2">
    <source>
        <dbReference type="EMBL" id="SKA67535.1"/>
    </source>
</evidence>
<dbReference type="CDD" id="cd00332">
    <property type="entry name" value="PAL-HAL"/>
    <property type="match status" value="1"/>
</dbReference>
<protein>
    <submittedName>
        <fullName evidence="2">Histidine ammonia-lyase</fullName>
    </submittedName>
</protein>
<dbReference type="Pfam" id="PF00221">
    <property type="entry name" value="Lyase_aromatic"/>
    <property type="match status" value="1"/>
</dbReference>
<dbReference type="PANTHER" id="PTHR10362">
    <property type="entry name" value="HISTIDINE AMMONIA-LYASE"/>
    <property type="match status" value="1"/>
</dbReference>
<evidence type="ECO:0000256" key="1">
    <source>
        <dbReference type="SAM" id="SignalP"/>
    </source>
</evidence>
<dbReference type="InterPro" id="IPR024083">
    <property type="entry name" value="Fumarase/histidase_N"/>
</dbReference>
<sequence length="561" mass="60798">MRQTCFRKIMATVLCVAAMQLLSCAAWAAQKTVTLDGQNLKLDQLIDIAEGRATVELDATAMKRVKDARELLMAFAAEGRPVYGLTVGVGLNKDKAIFHTDESGKKTLSPEVLKLSEQFNVNALRAHSAGVGPDMEARVVRATMAIRLNTLLAGRTGAQPYVAELYKDFLNKNLLPVVPSRGSVGECDITIAPHIGLVMMGEWKADYKGKRVSGAEALKMAGLKALKPSGKDALSILSTNSPAMAKAAFALNEAKQFMNVAPAVFGLSLEGLNGNVAPFLKPVNDVRPFSCFAQASSVLRDELEGSYVWAPAKGRALQDPLSYRTGVYTFGAAFEALHDAIGKWTVQVNSSDDNPAVVVGIEPAKNTPAQVAKYYLDAGHIKGAIFPTSNFEPLPVVLKLENLGIALSHVSRNAAMRCLRLVDPHFTHLSRFLAADDVAINFGAIGKPFVALDAENRELANPVSQDIIPLAGNIEDTGTNSMRVADRLSKMVDNLYYIYGLELFHAAQAIDLRKREGEIALGKGTGAMFTAYRKQVSFVKKDRPFTPDIQDSHDFLKAYNR</sequence>
<dbReference type="Gene3D" id="1.10.275.10">
    <property type="entry name" value="Fumarase/aspartase (N-terminal domain)"/>
    <property type="match status" value="1"/>
</dbReference>
<dbReference type="Proteomes" id="UP000189733">
    <property type="component" value="Unassembled WGS sequence"/>
</dbReference>
<name>A0A1T4VRQ5_9BACT</name>
<dbReference type="InterPro" id="IPR001106">
    <property type="entry name" value="Aromatic_Lyase"/>
</dbReference>
<keyword evidence="3" id="KW-1185">Reference proteome</keyword>
<dbReference type="Gene3D" id="1.20.200.10">
    <property type="entry name" value="Fumarase/aspartase (Central domain)"/>
    <property type="match status" value="1"/>
</dbReference>